<evidence type="ECO:0000256" key="2">
    <source>
        <dbReference type="ARBA" id="ARBA00007018"/>
    </source>
</evidence>
<dbReference type="GO" id="GO:0016020">
    <property type="term" value="C:membrane"/>
    <property type="evidence" value="ECO:0007669"/>
    <property type="project" value="UniProtKB-SubCell"/>
</dbReference>
<evidence type="ECO:0000256" key="5">
    <source>
        <dbReference type="ARBA" id="ARBA00023136"/>
    </source>
</evidence>
<evidence type="ECO:0000256" key="7">
    <source>
        <dbReference type="SAM" id="Phobius"/>
    </source>
</evidence>
<dbReference type="HOGENOM" id="CLU_023075_2_0_1"/>
<reference evidence="8 9" key="1">
    <citation type="journal article" date="2012" name="PLoS Pathog.">
        <title>Diverse lifestyles and strategies of plant pathogenesis encoded in the genomes of eighteen Dothideomycetes fungi.</title>
        <authorList>
            <person name="Ohm R.A."/>
            <person name="Feau N."/>
            <person name="Henrissat B."/>
            <person name="Schoch C.L."/>
            <person name="Horwitz B.A."/>
            <person name="Barry K.W."/>
            <person name="Condon B.J."/>
            <person name="Copeland A.C."/>
            <person name="Dhillon B."/>
            <person name="Glaser F."/>
            <person name="Hesse C.N."/>
            <person name="Kosti I."/>
            <person name="LaButti K."/>
            <person name="Lindquist E.A."/>
            <person name="Lucas S."/>
            <person name="Salamov A.A."/>
            <person name="Bradshaw R.E."/>
            <person name="Ciuffetti L."/>
            <person name="Hamelin R.C."/>
            <person name="Kema G.H.J."/>
            <person name="Lawrence C."/>
            <person name="Scott J.A."/>
            <person name="Spatafora J.W."/>
            <person name="Turgeon B.G."/>
            <person name="de Wit P.J.G.M."/>
            <person name="Zhong S."/>
            <person name="Goodwin S.B."/>
            <person name="Grigoriev I.V."/>
        </authorList>
    </citation>
    <scope>NUCLEOTIDE SEQUENCE [LARGE SCALE GENOMIC DNA]</scope>
    <source>
        <strain evidence="8 9">CIRAD86</strain>
    </source>
</reference>
<dbReference type="VEuPathDB" id="FungiDB:MYCFIDRAFT_181464"/>
<evidence type="ECO:0000313" key="8">
    <source>
        <dbReference type="EMBL" id="EME89176.1"/>
    </source>
</evidence>
<keyword evidence="3 7" id="KW-0812">Transmembrane</keyword>
<keyword evidence="4 7" id="KW-1133">Transmembrane helix</keyword>
<dbReference type="GO" id="GO:0038023">
    <property type="term" value="F:signaling receptor activity"/>
    <property type="evidence" value="ECO:0007669"/>
    <property type="project" value="TreeGrafter"/>
</dbReference>
<keyword evidence="5 7" id="KW-0472">Membrane</keyword>
<feature type="transmembrane region" description="Helical" evidence="7">
    <location>
        <begin position="138"/>
        <end position="158"/>
    </location>
</feature>
<keyword evidence="9" id="KW-1185">Reference proteome</keyword>
<feature type="transmembrane region" description="Helical" evidence="7">
    <location>
        <begin position="265"/>
        <end position="282"/>
    </location>
</feature>
<dbReference type="GO" id="GO:0006882">
    <property type="term" value="P:intracellular zinc ion homeostasis"/>
    <property type="evidence" value="ECO:0007669"/>
    <property type="project" value="TreeGrafter"/>
</dbReference>
<keyword evidence="6" id="KW-0479">Metal-binding</keyword>
<feature type="binding site" evidence="6">
    <location>
        <position position="119"/>
    </location>
    <ligand>
        <name>Zn(2+)</name>
        <dbReference type="ChEBI" id="CHEBI:29105"/>
    </ligand>
</feature>
<dbReference type="OrthoDB" id="529367at2759"/>
<dbReference type="GO" id="GO:0046872">
    <property type="term" value="F:metal ion binding"/>
    <property type="evidence" value="ECO:0007669"/>
    <property type="project" value="UniProtKB-KW"/>
</dbReference>
<feature type="binding site" evidence="6">
    <location>
        <position position="267"/>
    </location>
    <ligand>
        <name>Zn(2+)</name>
        <dbReference type="ChEBI" id="CHEBI:29105"/>
    </ligand>
</feature>
<evidence type="ECO:0000256" key="4">
    <source>
        <dbReference type="ARBA" id="ARBA00022989"/>
    </source>
</evidence>
<dbReference type="PANTHER" id="PTHR20855:SF52">
    <property type="entry name" value="ADIPONECTIN RECEPTOR PROTEIN"/>
    <property type="match status" value="1"/>
</dbReference>
<comment type="similarity">
    <text evidence="2">Belongs to the ADIPOR family.</text>
</comment>
<dbReference type="InterPro" id="IPR004254">
    <property type="entry name" value="AdipoR/HlyIII-related"/>
</dbReference>
<feature type="transmembrane region" description="Helical" evidence="7">
    <location>
        <begin position="94"/>
        <end position="118"/>
    </location>
</feature>
<gene>
    <name evidence="8" type="ORF">MYCFIDRAFT_181464</name>
</gene>
<dbReference type="RefSeq" id="XP_007921916.1">
    <property type="nucleotide sequence ID" value="XM_007923725.1"/>
</dbReference>
<evidence type="ECO:0000256" key="1">
    <source>
        <dbReference type="ARBA" id="ARBA00004141"/>
    </source>
</evidence>
<dbReference type="STRING" id="383855.N1QB18"/>
<evidence type="ECO:0008006" key="10">
    <source>
        <dbReference type="Google" id="ProtNLM"/>
    </source>
</evidence>
<protein>
    <recommendedName>
        <fullName evidence="10">MPR-like GPCR protein</fullName>
    </recommendedName>
</protein>
<dbReference type="eggNOG" id="KOG0748">
    <property type="taxonomic scope" value="Eukaryota"/>
</dbReference>
<sequence>MESPSDNTPLVRKSGRPVLLSFDEMPEWFRVESNKWILRGYRPISGSIQVSFNSWTYLHNESANIYSHLLPAVFFLLGEWYIQQYLTNRYSLVTGADFIAFSIFMLAAVTCLSLSATYHTLLNHSQHVEHFCLRLDMLGVVIFILGDLILGIYVVFWCEPVPRNIYWSMIALFGSLTIFMTMHPKFQGAKYRFFRAMMFVATGLCGVAPLIHGINVFGMTQMMRKAFPYTMAKAGCLLSGTGFYATRFPESSYPGKFDLWGSHTIFHVLVVCAAVVQLMGYLDAYEYAQTTLTCSSS</sequence>
<dbReference type="EMBL" id="KB446555">
    <property type="protein sequence ID" value="EME89176.1"/>
    <property type="molecule type" value="Genomic_DNA"/>
</dbReference>
<dbReference type="GeneID" id="19334550"/>
<dbReference type="AlphaFoldDB" id="N1QB18"/>
<feature type="transmembrane region" description="Helical" evidence="7">
    <location>
        <begin position="165"/>
        <end position="182"/>
    </location>
</feature>
<keyword evidence="6" id="KW-0862">Zinc</keyword>
<feature type="transmembrane region" description="Helical" evidence="7">
    <location>
        <begin position="226"/>
        <end position="245"/>
    </location>
</feature>
<dbReference type="PANTHER" id="PTHR20855">
    <property type="entry name" value="ADIPOR/PROGESTIN RECEPTOR-RELATED"/>
    <property type="match status" value="1"/>
</dbReference>
<feature type="transmembrane region" description="Helical" evidence="7">
    <location>
        <begin position="65"/>
        <end position="82"/>
    </location>
</feature>
<dbReference type="KEGG" id="pfj:MYCFIDRAFT_181464"/>
<organism evidence="8 9">
    <name type="scientific">Pseudocercospora fijiensis (strain CIRAD86)</name>
    <name type="common">Black leaf streak disease fungus</name>
    <name type="synonym">Mycosphaerella fijiensis</name>
    <dbReference type="NCBI Taxonomy" id="383855"/>
    <lineage>
        <taxon>Eukaryota</taxon>
        <taxon>Fungi</taxon>
        <taxon>Dikarya</taxon>
        <taxon>Ascomycota</taxon>
        <taxon>Pezizomycotina</taxon>
        <taxon>Dothideomycetes</taxon>
        <taxon>Dothideomycetidae</taxon>
        <taxon>Mycosphaerellales</taxon>
        <taxon>Mycosphaerellaceae</taxon>
        <taxon>Pseudocercospora</taxon>
    </lineage>
</organism>
<feature type="transmembrane region" description="Helical" evidence="7">
    <location>
        <begin position="194"/>
        <end position="214"/>
    </location>
</feature>
<proteinExistence type="inferred from homology"/>
<evidence type="ECO:0000256" key="6">
    <source>
        <dbReference type="PIRSR" id="PIRSR604254-1"/>
    </source>
</evidence>
<comment type="subcellular location">
    <subcellularLocation>
        <location evidence="1">Membrane</location>
        <topology evidence="1">Multi-pass membrane protein</topology>
    </subcellularLocation>
</comment>
<name>N1QB18_PSEFD</name>
<dbReference type="Proteomes" id="UP000016932">
    <property type="component" value="Unassembled WGS sequence"/>
</dbReference>
<accession>N1QB18</accession>
<feature type="binding site" evidence="6">
    <location>
        <position position="263"/>
    </location>
    <ligand>
        <name>Zn(2+)</name>
        <dbReference type="ChEBI" id="CHEBI:29105"/>
    </ligand>
</feature>
<dbReference type="Pfam" id="PF03006">
    <property type="entry name" value="HlyIII"/>
    <property type="match status" value="1"/>
</dbReference>
<evidence type="ECO:0000313" key="9">
    <source>
        <dbReference type="Proteomes" id="UP000016932"/>
    </source>
</evidence>
<evidence type="ECO:0000256" key="3">
    <source>
        <dbReference type="ARBA" id="ARBA00022692"/>
    </source>
</evidence>